<dbReference type="Gene3D" id="2.40.420.20">
    <property type="match status" value="1"/>
</dbReference>
<keyword evidence="3" id="KW-0732">Signal</keyword>
<comment type="similarity">
    <text evidence="1">Belongs to the membrane fusion protein (MFP) (TC 8.A.1) family.</text>
</comment>
<keyword evidence="2" id="KW-0175">Coiled coil</keyword>
<dbReference type="PROSITE" id="PS51257">
    <property type="entry name" value="PROKAR_LIPOPROTEIN"/>
    <property type="match status" value="1"/>
</dbReference>
<evidence type="ECO:0000256" key="2">
    <source>
        <dbReference type="SAM" id="Coils"/>
    </source>
</evidence>
<dbReference type="Gene3D" id="2.40.30.170">
    <property type="match status" value="1"/>
</dbReference>
<feature type="domain" description="CzcB-like barrel-sandwich hybrid" evidence="5">
    <location>
        <begin position="66"/>
        <end position="206"/>
    </location>
</feature>
<dbReference type="EMBL" id="REGR01000002">
    <property type="protein sequence ID" value="RXZ44954.1"/>
    <property type="molecule type" value="Genomic_DNA"/>
</dbReference>
<evidence type="ECO:0000259" key="4">
    <source>
        <dbReference type="Pfam" id="PF25954"/>
    </source>
</evidence>
<evidence type="ECO:0000259" key="5">
    <source>
        <dbReference type="Pfam" id="PF25973"/>
    </source>
</evidence>
<feature type="coiled-coil region" evidence="2">
    <location>
        <begin position="98"/>
        <end position="132"/>
    </location>
</feature>
<name>A0ABY0FIR1_9NEIS</name>
<dbReference type="Gene3D" id="2.40.50.100">
    <property type="match status" value="1"/>
</dbReference>
<feature type="signal peptide" evidence="3">
    <location>
        <begin position="1"/>
        <end position="24"/>
    </location>
</feature>
<dbReference type="InterPro" id="IPR006143">
    <property type="entry name" value="RND_pump_MFP"/>
</dbReference>
<dbReference type="Proteomes" id="UP000290682">
    <property type="component" value="Unassembled WGS sequence"/>
</dbReference>
<dbReference type="Pfam" id="PF25973">
    <property type="entry name" value="BSH_CzcB"/>
    <property type="match status" value="1"/>
</dbReference>
<organism evidence="6 7">
    <name type="scientific">Crenobacter cavernae</name>
    <dbReference type="NCBI Taxonomy" id="2290923"/>
    <lineage>
        <taxon>Bacteria</taxon>
        <taxon>Pseudomonadati</taxon>
        <taxon>Pseudomonadota</taxon>
        <taxon>Betaproteobacteria</taxon>
        <taxon>Neisseriales</taxon>
        <taxon>Neisseriaceae</taxon>
        <taxon>Crenobacter</taxon>
    </lineage>
</organism>
<gene>
    <name evidence="6" type="ORF">EBB06_03430</name>
</gene>
<sequence length="365" mass="39002">MKLSLQSLIAAVAAVLLLAGCGQHEPAKPAATPPRQLDASDIVEASAQPLAQTAPFTGTLKPLNEALVAARVEGTLAEVNVRAGQPVRLGQVLAVIANEALRQTVAEQEAQLTNQEARLKLARVKLDRQRELFTKGFISKLALDELESDFAVQAGSLRVQQAQLKRAREDLSDTVVKAPIAGVVFERAKNPGERIARNEKLFGVADLSELEIAASLPSREGAALSPGMRARFTVEGMPGEFSANVARINPVASQSTRTFEAYLRVSNPDGRLKAGQFARGGVVLHEVDDFVVLPAGAVREREKSPWVLVVKNGRLSRAPVKVELESETDRRVAVSGIVPGQTVVTTELIGMKEGDAVKLPLAKGN</sequence>
<feature type="chain" id="PRO_5046602880" evidence="3">
    <location>
        <begin position="25"/>
        <end position="365"/>
    </location>
</feature>
<accession>A0ABY0FIR1</accession>
<feature type="domain" description="CusB-like beta-barrel" evidence="4">
    <location>
        <begin position="213"/>
        <end position="279"/>
    </location>
</feature>
<comment type="caution">
    <text evidence="6">The sequence shown here is derived from an EMBL/GenBank/DDBJ whole genome shotgun (WGS) entry which is preliminary data.</text>
</comment>
<evidence type="ECO:0000313" key="6">
    <source>
        <dbReference type="EMBL" id="RXZ44954.1"/>
    </source>
</evidence>
<reference evidence="6 7" key="1">
    <citation type="submission" date="2018-10" db="EMBL/GenBank/DDBJ databases">
        <title>Draft genome of Fastidiocella sp. strain 375T, a bacterium isolated from a karstic cave dripping water.</title>
        <authorList>
            <person name="Coelho C."/>
            <person name="Verissimo A."/>
            <person name="Tiago I."/>
        </authorList>
    </citation>
    <scope>NUCLEOTIDE SEQUENCE [LARGE SCALE GENOMIC DNA]</scope>
    <source>
        <strain evidence="6 7">CAVE-375</strain>
    </source>
</reference>
<dbReference type="NCBIfam" id="TIGR01730">
    <property type="entry name" value="RND_mfp"/>
    <property type="match status" value="1"/>
</dbReference>
<dbReference type="PANTHER" id="PTHR30469:SF33">
    <property type="entry name" value="SLR1207 PROTEIN"/>
    <property type="match status" value="1"/>
</dbReference>
<dbReference type="InterPro" id="IPR058647">
    <property type="entry name" value="BSH_CzcB-like"/>
</dbReference>
<keyword evidence="7" id="KW-1185">Reference proteome</keyword>
<protein>
    <submittedName>
        <fullName evidence="6">Efflux RND transporter periplasmic adaptor subunit</fullName>
    </submittedName>
</protein>
<dbReference type="RefSeq" id="WP_129211530.1">
    <property type="nucleotide sequence ID" value="NZ_REGR01000002.1"/>
</dbReference>
<evidence type="ECO:0000313" key="7">
    <source>
        <dbReference type="Proteomes" id="UP000290682"/>
    </source>
</evidence>
<dbReference type="SUPFAM" id="SSF111369">
    <property type="entry name" value="HlyD-like secretion proteins"/>
    <property type="match status" value="1"/>
</dbReference>
<evidence type="ECO:0000256" key="1">
    <source>
        <dbReference type="ARBA" id="ARBA00009477"/>
    </source>
</evidence>
<dbReference type="Gene3D" id="1.10.287.470">
    <property type="entry name" value="Helix hairpin bin"/>
    <property type="match status" value="1"/>
</dbReference>
<evidence type="ECO:0000256" key="3">
    <source>
        <dbReference type="SAM" id="SignalP"/>
    </source>
</evidence>
<dbReference type="PANTHER" id="PTHR30469">
    <property type="entry name" value="MULTIDRUG RESISTANCE PROTEIN MDTA"/>
    <property type="match status" value="1"/>
</dbReference>
<dbReference type="InterPro" id="IPR058792">
    <property type="entry name" value="Beta-barrel_RND_2"/>
</dbReference>
<dbReference type="Pfam" id="PF25954">
    <property type="entry name" value="Beta-barrel_RND_2"/>
    <property type="match status" value="1"/>
</dbReference>
<proteinExistence type="inferred from homology"/>